<evidence type="ECO:0000313" key="3">
    <source>
        <dbReference type="Proteomes" id="UP001596298"/>
    </source>
</evidence>
<reference evidence="3" key="1">
    <citation type="journal article" date="2019" name="Int. J. Syst. Evol. Microbiol.">
        <title>The Global Catalogue of Microorganisms (GCM) 10K type strain sequencing project: providing services to taxonomists for standard genome sequencing and annotation.</title>
        <authorList>
            <consortium name="The Broad Institute Genomics Platform"/>
            <consortium name="The Broad Institute Genome Sequencing Center for Infectious Disease"/>
            <person name="Wu L."/>
            <person name="Ma J."/>
        </authorList>
    </citation>
    <scope>NUCLEOTIDE SEQUENCE [LARGE SCALE GENOMIC DNA]</scope>
    <source>
        <strain evidence="3">CCUG 58127</strain>
    </source>
</reference>
<feature type="compositionally biased region" description="Low complexity" evidence="1">
    <location>
        <begin position="98"/>
        <end position="110"/>
    </location>
</feature>
<sequence>MVLPRAASSNVVCKATNIKRSQVDSAWVRATVALYLPSGQPASDVDEVIVNLDNRTVVGPTNVTFCGDRDVPQPIDGYAAVPVSVVRSLGLQPCAVQASPTAPTSSLTSTRQPPTSTGSMVGSWGGHETGLTIDAHGNGTLSYPDLTRCPSCSMGNAPRGSMAFKLTAMTATSGTGSVTATSDAKNYAVGQSVVVTLAPASPGKFLQLRVGGSASIILCNAAAAGQCGA</sequence>
<feature type="compositionally biased region" description="Polar residues" evidence="1">
    <location>
        <begin position="111"/>
        <end position="120"/>
    </location>
</feature>
<proteinExistence type="predicted"/>
<evidence type="ECO:0000313" key="2">
    <source>
        <dbReference type="EMBL" id="MFC6705275.1"/>
    </source>
</evidence>
<protein>
    <submittedName>
        <fullName evidence="2">Uncharacterized protein</fullName>
    </submittedName>
</protein>
<organism evidence="2 3">
    <name type="scientific">Flexivirga alba</name>
    <dbReference type="NCBI Taxonomy" id="702742"/>
    <lineage>
        <taxon>Bacteria</taxon>
        <taxon>Bacillati</taxon>
        <taxon>Actinomycetota</taxon>
        <taxon>Actinomycetes</taxon>
        <taxon>Micrococcales</taxon>
        <taxon>Dermacoccaceae</taxon>
        <taxon>Flexivirga</taxon>
    </lineage>
</organism>
<dbReference type="EMBL" id="JBHSWH010000001">
    <property type="protein sequence ID" value="MFC6705275.1"/>
    <property type="molecule type" value="Genomic_DNA"/>
</dbReference>
<feature type="region of interest" description="Disordered" evidence="1">
    <location>
        <begin position="97"/>
        <end position="124"/>
    </location>
</feature>
<accession>A0ABW2AEP9</accession>
<evidence type="ECO:0000256" key="1">
    <source>
        <dbReference type="SAM" id="MobiDB-lite"/>
    </source>
</evidence>
<name>A0ABW2AEP9_9MICO</name>
<keyword evidence="3" id="KW-1185">Reference proteome</keyword>
<dbReference type="Proteomes" id="UP001596298">
    <property type="component" value="Unassembled WGS sequence"/>
</dbReference>
<gene>
    <name evidence="2" type="ORF">ACFQDH_08345</name>
</gene>
<comment type="caution">
    <text evidence="2">The sequence shown here is derived from an EMBL/GenBank/DDBJ whole genome shotgun (WGS) entry which is preliminary data.</text>
</comment>
<dbReference type="RefSeq" id="WP_382400262.1">
    <property type="nucleotide sequence ID" value="NZ_JBHSWH010000001.1"/>
</dbReference>